<dbReference type="EMBL" id="JASCTH010000005">
    <property type="protein sequence ID" value="MDI6098724.1"/>
    <property type="molecule type" value="Genomic_DNA"/>
</dbReference>
<proteinExistence type="predicted"/>
<evidence type="ECO:0000259" key="1">
    <source>
        <dbReference type="PROSITE" id="PS50943"/>
    </source>
</evidence>
<dbReference type="Gene3D" id="1.10.260.40">
    <property type="entry name" value="lambda repressor-like DNA-binding domains"/>
    <property type="match status" value="1"/>
</dbReference>
<dbReference type="Proteomes" id="UP001241758">
    <property type="component" value="Unassembled WGS sequence"/>
</dbReference>
<evidence type="ECO:0000313" key="2">
    <source>
        <dbReference type="EMBL" id="MDI6098724.1"/>
    </source>
</evidence>
<keyword evidence="3" id="KW-1185">Reference proteome</keyword>
<name>A0ABT6WG76_9ACTN</name>
<comment type="caution">
    <text evidence="2">The sequence shown here is derived from an EMBL/GenBank/DDBJ whole genome shotgun (WGS) entry which is preliminary data.</text>
</comment>
<gene>
    <name evidence="2" type="ORF">QLQ12_08940</name>
</gene>
<sequence length="388" mass="41201">MSRLASPDRSIGGRIRARRLMNAWSIRHAADRAGISHASWSRIERGLQAADNRFVLADIASALECSIEDLTGTPIPATDRRAAAAQAGVAALRRALVEINPADNGQVPRRPAVELARDLSLMRQLRHDCEYDRAIAFAPRVVSDLCAACKGPERGAALRMLCEATFLASSLLRSLGHPGEAWIGAQRCQDVAGETGDPVLLGLAAYAQACSAISCGSRQEGLAIAERAISAIDPGMVVTGVLHLVGAAAAGDEGWAAEAAAIARRTGETTTHALSFGPANVSLWRLSMRLDAGDPRHALAIAPTVDSVVAQVKSRSVFFHADLARAYAGLRSDDAAIRHLLVAERVAPQHVHSSPLVQKTARALLDRAQRRTGGNALRGLCERMQVAR</sequence>
<dbReference type="InterPro" id="IPR010982">
    <property type="entry name" value="Lambda_DNA-bd_dom_sf"/>
</dbReference>
<dbReference type="CDD" id="cd00093">
    <property type="entry name" value="HTH_XRE"/>
    <property type="match status" value="1"/>
</dbReference>
<dbReference type="SUPFAM" id="SSF47413">
    <property type="entry name" value="lambda repressor-like DNA-binding domains"/>
    <property type="match status" value="1"/>
</dbReference>
<feature type="domain" description="HTH cro/C1-type" evidence="1">
    <location>
        <begin position="15"/>
        <end position="70"/>
    </location>
</feature>
<dbReference type="PROSITE" id="PS50943">
    <property type="entry name" value="HTH_CROC1"/>
    <property type="match status" value="1"/>
</dbReference>
<evidence type="ECO:0000313" key="3">
    <source>
        <dbReference type="Proteomes" id="UP001241758"/>
    </source>
</evidence>
<reference evidence="2 3" key="1">
    <citation type="submission" date="2023-05" db="EMBL/GenBank/DDBJ databases">
        <title>Actinoplanes sp. NEAU-A12 genome sequencing.</title>
        <authorList>
            <person name="Wang Z.-S."/>
        </authorList>
    </citation>
    <scope>NUCLEOTIDE SEQUENCE [LARGE SCALE GENOMIC DNA]</scope>
    <source>
        <strain evidence="2 3">NEAU-A12</strain>
    </source>
</reference>
<protein>
    <submittedName>
        <fullName evidence="2">Helix-turn-helix transcriptional regulator</fullName>
    </submittedName>
</protein>
<organism evidence="2 3">
    <name type="scientific">Actinoplanes sandaracinus</name>
    <dbReference type="NCBI Taxonomy" id="3045177"/>
    <lineage>
        <taxon>Bacteria</taxon>
        <taxon>Bacillati</taxon>
        <taxon>Actinomycetota</taxon>
        <taxon>Actinomycetes</taxon>
        <taxon>Micromonosporales</taxon>
        <taxon>Micromonosporaceae</taxon>
        <taxon>Actinoplanes</taxon>
    </lineage>
</organism>
<dbReference type="Pfam" id="PF13560">
    <property type="entry name" value="HTH_31"/>
    <property type="match status" value="1"/>
</dbReference>
<dbReference type="InterPro" id="IPR001387">
    <property type="entry name" value="Cro/C1-type_HTH"/>
</dbReference>
<dbReference type="SMART" id="SM00530">
    <property type="entry name" value="HTH_XRE"/>
    <property type="match status" value="1"/>
</dbReference>
<accession>A0ABT6WG76</accession>